<evidence type="ECO:0000256" key="6">
    <source>
        <dbReference type="ARBA" id="ARBA00014679"/>
    </source>
</evidence>
<feature type="binding site" evidence="15 16">
    <location>
        <begin position="131"/>
        <end position="136"/>
    </location>
    <ligand>
        <name>S-adenosyl-L-methionine</name>
        <dbReference type="ChEBI" id="CHEBI:59789"/>
    </ligand>
</feature>
<comment type="subcellular location">
    <subcellularLocation>
        <location evidence="2 15 17">Cytoplasm</location>
    </subcellularLocation>
</comment>
<dbReference type="InterPro" id="IPR016009">
    <property type="entry name" value="tRNA_MeTrfase_TRMD/TRM10"/>
</dbReference>
<dbReference type="Proteomes" id="UP000033695">
    <property type="component" value="Unassembled WGS sequence"/>
</dbReference>
<dbReference type="PIRSF" id="PIRSF000386">
    <property type="entry name" value="tRNA_mtase"/>
    <property type="match status" value="1"/>
</dbReference>
<dbReference type="InterPro" id="IPR029028">
    <property type="entry name" value="Alpha/beta_knot_MTases"/>
</dbReference>
<comment type="similarity">
    <text evidence="3 15 17">Belongs to the RNA methyltransferase TrmD family.</text>
</comment>
<evidence type="ECO:0000256" key="9">
    <source>
        <dbReference type="ARBA" id="ARBA00022679"/>
    </source>
</evidence>
<feature type="domain" description="tRNA methyltransferase TRMD/TRM10-type" evidence="18">
    <location>
        <begin position="1"/>
        <end position="223"/>
    </location>
</feature>
<dbReference type="Gene3D" id="1.10.1270.20">
    <property type="entry name" value="tRNA(m1g37)methyltransferase, domain 2"/>
    <property type="match status" value="1"/>
</dbReference>
<comment type="catalytic activity">
    <reaction evidence="14 15 17">
        <text>guanosine(37) in tRNA + S-adenosyl-L-methionine = N(1)-methylguanosine(37) in tRNA + S-adenosyl-L-homocysteine + H(+)</text>
        <dbReference type="Rhea" id="RHEA:36899"/>
        <dbReference type="Rhea" id="RHEA-COMP:10145"/>
        <dbReference type="Rhea" id="RHEA-COMP:10147"/>
        <dbReference type="ChEBI" id="CHEBI:15378"/>
        <dbReference type="ChEBI" id="CHEBI:57856"/>
        <dbReference type="ChEBI" id="CHEBI:59789"/>
        <dbReference type="ChEBI" id="CHEBI:73542"/>
        <dbReference type="ChEBI" id="CHEBI:74269"/>
        <dbReference type="EC" id="2.1.1.228"/>
    </reaction>
</comment>
<dbReference type="GO" id="GO:0005829">
    <property type="term" value="C:cytosol"/>
    <property type="evidence" value="ECO:0007669"/>
    <property type="project" value="TreeGrafter"/>
</dbReference>
<evidence type="ECO:0000256" key="17">
    <source>
        <dbReference type="RuleBase" id="RU003464"/>
    </source>
</evidence>
<evidence type="ECO:0000256" key="12">
    <source>
        <dbReference type="ARBA" id="ARBA00029736"/>
    </source>
</evidence>
<accession>A0A0F4KS23</accession>
<dbReference type="HAMAP" id="MF_00605">
    <property type="entry name" value="TrmD"/>
    <property type="match status" value="1"/>
</dbReference>
<dbReference type="NCBIfam" id="TIGR00088">
    <property type="entry name" value="trmD"/>
    <property type="match status" value="1"/>
</dbReference>
<dbReference type="HOGENOM" id="CLU_047363_0_1_9"/>
<feature type="binding site" evidence="15 16">
    <location>
        <position position="112"/>
    </location>
    <ligand>
        <name>S-adenosyl-L-methionine</name>
        <dbReference type="ChEBI" id="CHEBI:59789"/>
    </ligand>
</feature>
<dbReference type="CDD" id="cd18080">
    <property type="entry name" value="TrmD-like"/>
    <property type="match status" value="1"/>
</dbReference>
<dbReference type="OrthoDB" id="9807416at2"/>
<dbReference type="InterPro" id="IPR029026">
    <property type="entry name" value="tRNA_m1G_MTases_N"/>
</dbReference>
<dbReference type="PATRIC" id="fig|1218508.4.peg.674"/>
<dbReference type="PANTHER" id="PTHR46417:SF1">
    <property type="entry name" value="TRNA (GUANINE-N(1)-)-METHYLTRANSFERASE"/>
    <property type="match status" value="1"/>
</dbReference>
<evidence type="ECO:0000259" key="18">
    <source>
        <dbReference type="Pfam" id="PF01746"/>
    </source>
</evidence>
<keyword evidence="7 15" id="KW-0963">Cytoplasm</keyword>
<dbReference type="Gene3D" id="3.40.1280.10">
    <property type="match status" value="1"/>
</dbReference>
<evidence type="ECO:0000256" key="2">
    <source>
        <dbReference type="ARBA" id="ARBA00004496"/>
    </source>
</evidence>
<dbReference type="PANTHER" id="PTHR46417">
    <property type="entry name" value="TRNA (GUANINE-N(1)-)-METHYLTRANSFERASE"/>
    <property type="match status" value="1"/>
</dbReference>
<evidence type="ECO:0000256" key="3">
    <source>
        <dbReference type="ARBA" id="ARBA00007630"/>
    </source>
</evidence>
<dbReference type="GO" id="GO:0052906">
    <property type="term" value="F:tRNA (guanine(37)-N1)-methyltransferase activity"/>
    <property type="evidence" value="ECO:0007669"/>
    <property type="project" value="UniProtKB-UniRule"/>
</dbReference>
<dbReference type="EC" id="2.1.1.228" evidence="5 15"/>
<dbReference type="FunFam" id="1.10.1270.20:FF:000001">
    <property type="entry name" value="tRNA (guanine-N(1)-)-methyltransferase"/>
    <property type="match status" value="1"/>
</dbReference>
<comment type="caution">
    <text evidence="19">The sequence shown here is derived from an EMBL/GenBank/DDBJ whole genome shotgun (WGS) entry which is preliminary data.</text>
</comment>
<evidence type="ECO:0000313" key="19">
    <source>
        <dbReference type="EMBL" id="KJY49205.1"/>
    </source>
</evidence>
<name>A0A0F4KS23_9LACO</name>
<evidence type="ECO:0000256" key="13">
    <source>
        <dbReference type="ARBA" id="ARBA00033392"/>
    </source>
</evidence>
<evidence type="ECO:0000256" key="7">
    <source>
        <dbReference type="ARBA" id="ARBA00022490"/>
    </source>
</evidence>
<dbReference type="SUPFAM" id="SSF75217">
    <property type="entry name" value="alpha/beta knot"/>
    <property type="match status" value="1"/>
</dbReference>
<keyword evidence="20" id="KW-1185">Reference proteome</keyword>
<evidence type="ECO:0000256" key="5">
    <source>
        <dbReference type="ARBA" id="ARBA00012807"/>
    </source>
</evidence>
<comment type="subunit">
    <text evidence="4 15 17">Homodimer.</text>
</comment>
<keyword evidence="11 15" id="KW-0819">tRNA processing</keyword>
<evidence type="ECO:0000256" key="8">
    <source>
        <dbReference type="ARBA" id="ARBA00022603"/>
    </source>
</evidence>
<proteinExistence type="inferred from homology"/>
<dbReference type="AlphaFoldDB" id="A0A0F4KS23"/>
<evidence type="ECO:0000313" key="20">
    <source>
        <dbReference type="Proteomes" id="UP000033695"/>
    </source>
</evidence>
<evidence type="ECO:0000256" key="16">
    <source>
        <dbReference type="PIRSR" id="PIRSR000386-1"/>
    </source>
</evidence>
<evidence type="ECO:0000256" key="4">
    <source>
        <dbReference type="ARBA" id="ARBA00011738"/>
    </source>
</evidence>
<keyword evidence="8 15" id="KW-0489">Methyltransferase</keyword>
<dbReference type="Pfam" id="PF01746">
    <property type="entry name" value="tRNA_m1G_MT"/>
    <property type="match status" value="1"/>
</dbReference>
<dbReference type="EMBL" id="JXBZ01000005">
    <property type="protein sequence ID" value="KJY49205.1"/>
    <property type="molecule type" value="Genomic_DNA"/>
</dbReference>
<keyword evidence="9 15" id="KW-0808">Transferase</keyword>
<organism evidence="19 20">
    <name type="scientific">Bombilactobacillus mellis</name>
    <dbReference type="NCBI Taxonomy" id="1218508"/>
    <lineage>
        <taxon>Bacteria</taxon>
        <taxon>Bacillati</taxon>
        <taxon>Bacillota</taxon>
        <taxon>Bacilli</taxon>
        <taxon>Lactobacillales</taxon>
        <taxon>Lactobacillaceae</taxon>
        <taxon>Bombilactobacillus</taxon>
    </lineage>
</organism>
<evidence type="ECO:0000256" key="15">
    <source>
        <dbReference type="HAMAP-Rule" id="MF_00605"/>
    </source>
</evidence>
<dbReference type="NCBIfam" id="NF000648">
    <property type="entry name" value="PRK00026.1"/>
    <property type="match status" value="1"/>
</dbReference>
<sequence length="244" mass="27398">MKIDILTLFPKMFTPLEESLLGKAQAKQLLKINICDFRKYSQDKHHHVDDTPYGGGAGMLLKPQPIYRAMDEINAADSQKKRVILLDPAGKQFNQKIAQNLATEDHLVFICGHYEGFDARIDNLVTDHLSIGDFIITGGEMAAMIMIDALARFVPGVLGNDDSAYSDSFSDGLLEYPQYTRPAEYRGMAVPEILLSGNHQKIAQWRHQQSLLKTAQLRPDLLKTAQLTAEDQNFLANWKAAHKM</sequence>
<comment type="function">
    <text evidence="1 15 17">Specifically methylates guanosine-37 in various tRNAs.</text>
</comment>
<gene>
    <name evidence="15 19" type="primary">trmD</name>
    <name evidence="19" type="ORF">JG29_06590</name>
</gene>
<evidence type="ECO:0000256" key="10">
    <source>
        <dbReference type="ARBA" id="ARBA00022691"/>
    </source>
</evidence>
<dbReference type="InterPro" id="IPR002649">
    <property type="entry name" value="tRNA_m1G_MeTrfase_TrmD"/>
</dbReference>
<dbReference type="InterPro" id="IPR023148">
    <property type="entry name" value="tRNA_m1G_MeTrfase_C_sf"/>
</dbReference>
<evidence type="ECO:0000256" key="11">
    <source>
        <dbReference type="ARBA" id="ARBA00022694"/>
    </source>
</evidence>
<evidence type="ECO:0000256" key="1">
    <source>
        <dbReference type="ARBA" id="ARBA00002634"/>
    </source>
</evidence>
<protein>
    <recommendedName>
        <fullName evidence="6 15">tRNA (guanine-N(1)-)-methyltransferase</fullName>
        <ecNumber evidence="5 15">2.1.1.228</ecNumber>
    </recommendedName>
    <alternativeName>
        <fullName evidence="12 15">M1G-methyltransferase</fullName>
    </alternativeName>
    <alternativeName>
        <fullName evidence="13 15">tRNA [GM37] methyltransferase</fullName>
    </alternativeName>
</protein>
<dbReference type="RefSeq" id="WP_045922509.1">
    <property type="nucleotide sequence ID" value="NZ_JANUHE010000003.1"/>
</dbReference>
<dbReference type="STRING" id="1218508.JG29_06590"/>
<dbReference type="FunFam" id="3.40.1280.10:FF:000001">
    <property type="entry name" value="tRNA (guanine-N(1)-)-methyltransferase"/>
    <property type="match status" value="1"/>
</dbReference>
<dbReference type="GO" id="GO:0002939">
    <property type="term" value="P:tRNA N1-guanine methylation"/>
    <property type="evidence" value="ECO:0007669"/>
    <property type="project" value="TreeGrafter"/>
</dbReference>
<evidence type="ECO:0000256" key="14">
    <source>
        <dbReference type="ARBA" id="ARBA00047783"/>
    </source>
</evidence>
<reference evidence="19 20" key="1">
    <citation type="submission" date="2014-12" db="EMBL/GenBank/DDBJ databases">
        <title>Comparative genomics of the lactic acid bacteria isolated from the honey bee gut.</title>
        <authorList>
            <person name="Ellegaard K.M."/>
            <person name="Tamarit D."/>
            <person name="Javelind E."/>
            <person name="Olofsson T."/>
            <person name="Andersson S.G."/>
            <person name="Vasquez A."/>
        </authorList>
    </citation>
    <scope>NUCLEOTIDE SEQUENCE [LARGE SCALE GENOMIC DNA]</scope>
    <source>
        <strain evidence="19 20">Hon2</strain>
    </source>
</reference>
<keyword evidence="10 15" id="KW-0949">S-adenosyl-L-methionine</keyword>